<dbReference type="SUPFAM" id="SSF46689">
    <property type="entry name" value="Homeodomain-like"/>
    <property type="match status" value="1"/>
</dbReference>
<dbReference type="RefSeq" id="WP_188175174.1">
    <property type="nucleotide sequence ID" value="NZ_JACVVD010000004.1"/>
</dbReference>
<evidence type="ECO:0000259" key="5">
    <source>
        <dbReference type="PROSITE" id="PS01124"/>
    </source>
</evidence>
<dbReference type="Pfam" id="PF12833">
    <property type="entry name" value="HTH_18"/>
    <property type="match status" value="1"/>
</dbReference>
<keyword evidence="7" id="KW-1185">Reference proteome</keyword>
<proteinExistence type="predicted"/>
<dbReference type="PANTHER" id="PTHR43280">
    <property type="entry name" value="ARAC-FAMILY TRANSCRIPTIONAL REGULATOR"/>
    <property type="match status" value="1"/>
</dbReference>
<comment type="caution">
    <text evidence="6">The sequence shown here is derived from an EMBL/GenBank/DDBJ whole genome shotgun (WGS) entry which is preliminary data.</text>
</comment>
<sequence>MVRNKMIFNGQSIVLTWLTSYIVVLLLPIAIGFLLYFESSRTLKEEIHQANDSLLKQIREIMDNQFKMMEQLNFEMTWGVRMQELLYSNKYEAFPKEYVYDVYQIAQDLKLFKNSYPLIDSFYVYFNANDSVILPGTVRTGTFAYETLHQSDAFSFVSWSSIIGRSNFKGFIPMYRINDDNKSQKTVAYISTYPLERDKPVATNVLMIDESRILGVIQNMEIFNKGHVLILNENNQILAASSDLALPDDFPYGQLQDDANLYYSDPNGEKYEVSYIQSPRSKLKYVSMIPSSHYWKKAEHVRKLTYVSMAVSLLGGCILTMFFLRRNYHPVRRLVEAFSKKTAFPARKRYNEFHFIQEAVDSTLSEVDNMKLKMEQQRHIIRSNFIVKLLRGKLDSQVPIDEALTTFHMRFDTNDYAVMLFVVEDSRNFFERIEGMQEGDKWRLMHFIIMNVVEELVSRKYRGYAAEIDDTIACLVNVRQEAGHDAKSELLWIAQEALSFLAATYEIRLTISISRIHEQISRVSTAFIEALDTMEYKLVMGRQEILAFDDLQTEQACDTDNGYYYPLQLEQQLMSAVKLGELENAKSILVDIMANNLERPGISAAMAKCLMLDLVSTMMKTVSEAGDMQESFFIRNPKLLDRLIVSKTIQDMQQQLHEILHHVCEYTWARRQQNMDQSRQRALQKLVEEVTAYIENNYNNPNLNVTMIGNHFDRKATYLSKLFKDYAGEGLLDTINKVRIEKSKQLMMQRDQSVGDAASCVGFNDINAFIRVFKKMEGITPGRYKELAQK</sequence>
<dbReference type="GO" id="GO:0043565">
    <property type="term" value="F:sequence-specific DNA binding"/>
    <property type="evidence" value="ECO:0007669"/>
    <property type="project" value="InterPro"/>
</dbReference>
<dbReference type="EMBL" id="JACVVD010000004">
    <property type="protein sequence ID" value="MBD0381396.1"/>
    <property type="molecule type" value="Genomic_DNA"/>
</dbReference>
<feature type="transmembrane region" description="Helical" evidence="4">
    <location>
        <begin position="12"/>
        <end position="37"/>
    </location>
</feature>
<keyword evidence="3" id="KW-0804">Transcription</keyword>
<dbReference type="InterPro" id="IPR018060">
    <property type="entry name" value="HTH_AraC"/>
</dbReference>
<evidence type="ECO:0000256" key="3">
    <source>
        <dbReference type="ARBA" id="ARBA00023163"/>
    </source>
</evidence>
<feature type="domain" description="HTH araC/xylS-type" evidence="5">
    <location>
        <begin position="688"/>
        <end position="787"/>
    </location>
</feature>
<gene>
    <name evidence="6" type="ORF">ICC18_14815</name>
</gene>
<name>A0A926KR52_9BACL</name>
<feature type="transmembrane region" description="Helical" evidence="4">
    <location>
        <begin position="304"/>
        <end position="324"/>
    </location>
</feature>
<evidence type="ECO:0000256" key="4">
    <source>
        <dbReference type="SAM" id="Phobius"/>
    </source>
</evidence>
<dbReference type="Proteomes" id="UP000650466">
    <property type="component" value="Unassembled WGS sequence"/>
</dbReference>
<dbReference type="SMART" id="SM00342">
    <property type="entry name" value="HTH_ARAC"/>
    <property type="match status" value="1"/>
</dbReference>
<dbReference type="PROSITE" id="PS01124">
    <property type="entry name" value="HTH_ARAC_FAMILY_2"/>
    <property type="match status" value="1"/>
</dbReference>
<reference evidence="6" key="1">
    <citation type="submission" date="2020-09" db="EMBL/GenBank/DDBJ databases">
        <title>Draft Genome Sequence of Paenibacillus sp. WST5.</title>
        <authorList>
            <person name="Bao Z."/>
        </authorList>
    </citation>
    <scope>NUCLEOTIDE SEQUENCE</scope>
    <source>
        <strain evidence="6">WST5</strain>
    </source>
</reference>
<dbReference type="Gene3D" id="1.10.10.60">
    <property type="entry name" value="Homeodomain-like"/>
    <property type="match status" value="2"/>
</dbReference>
<evidence type="ECO:0000256" key="1">
    <source>
        <dbReference type="ARBA" id="ARBA00023015"/>
    </source>
</evidence>
<keyword evidence="4" id="KW-0812">Transmembrane</keyword>
<dbReference type="AlphaFoldDB" id="A0A926KR52"/>
<keyword evidence="1" id="KW-0805">Transcription regulation</keyword>
<dbReference type="PANTHER" id="PTHR43280:SF10">
    <property type="entry name" value="REGULATORY PROTEIN POCR"/>
    <property type="match status" value="1"/>
</dbReference>
<keyword evidence="4" id="KW-1133">Transmembrane helix</keyword>
<organism evidence="6 7">
    <name type="scientific">Paenibacillus sedimenti</name>
    <dbReference type="NCBI Taxonomy" id="2770274"/>
    <lineage>
        <taxon>Bacteria</taxon>
        <taxon>Bacillati</taxon>
        <taxon>Bacillota</taxon>
        <taxon>Bacilli</taxon>
        <taxon>Bacillales</taxon>
        <taxon>Paenibacillaceae</taxon>
        <taxon>Paenibacillus</taxon>
    </lineage>
</organism>
<accession>A0A926KR52</accession>
<keyword evidence="2" id="KW-0238">DNA-binding</keyword>
<dbReference type="InterPro" id="IPR018062">
    <property type="entry name" value="HTH_AraC-typ_CS"/>
</dbReference>
<keyword evidence="4" id="KW-0472">Membrane</keyword>
<dbReference type="GO" id="GO:0003700">
    <property type="term" value="F:DNA-binding transcription factor activity"/>
    <property type="evidence" value="ECO:0007669"/>
    <property type="project" value="InterPro"/>
</dbReference>
<protein>
    <submittedName>
        <fullName evidence="6">Helix-turn-helix domain-containing protein</fullName>
    </submittedName>
</protein>
<evidence type="ECO:0000313" key="6">
    <source>
        <dbReference type="EMBL" id="MBD0381396.1"/>
    </source>
</evidence>
<dbReference type="InterPro" id="IPR009057">
    <property type="entry name" value="Homeodomain-like_sf"/>
</dbReference>
<evidence type="ECO:0000256" key="2">
    <source>
        <dbReference type="ARBA" id="ARBA00023125"/>
    </source>
</evidence>
<dbReference type="PROSITE" id="PS00041">
    <property type="entry name" value="HTH_ARAC_FAMILY_1"/>
    <property type="match status" value="1"/>
</dbReference>
<evidence type="ECO:0000313" key="7">
    <source>
        <dbReference type="Proteomes" id="UP000650466"/>
    </source>
</evidence>